<dbReference type="GO" id="GO:0005886">
    <property type="term" value="C:plasma membrane"/>
    <property type="evidence" value="ECO:0007669"/>
    <property type="project" value="UniProtKB-SubCell"/>
</dbReference>
<keyword evidence="2 7" id="KW-0813">Transport</keyword>
<dbReference type="Proteomes" id="UP000245202">
    <property type="component" value="Unassembled WGS sequence"/>
</dbReference>
<evidence type="ECO:0000256" key="7">
    <source>
        <dbReference type="RuleBase" id="RU363032"/>
    </source>
</evidence>
<feature type="transmembrane region" description="Helical" evidence="7">
    <location>
        <begin position="180"/>
        <end position="203"/>
    </location>
</feature>
<dbReference type="PROSITE" id="PS50928">
    <property type="entry name" value="ABC_TM1"/>
    <property type="match status" value="1"/>
</dbReference>
<sequence length="265" mass="29453">MAFQDFNPIKGIFGSEFIGLRNFEFFFRGRDWFTVTFNTVFLNLLFIGFGTLLSITLAIMLSELGKSLFVRGMQSIMILPNFISWPIVGLFSVAFLTADTGTLDGLMKWLGISDAYMESSIWPVILLFFSLWKGTGFGAIVYLAAIAGIDRGLYEAAKIDGASRLQCIFRITLPMLKSTIIMLFLLALGGIFSGTLDMVYSLVGDNSFLFPTTDTIDTYVFRALRTQGSFGMSQAVALYQSIIGFILVVLSNQLVKKFDKDSSIF</sequence>
<protein>
    <submittedName>
        <fullName evidence="9">Sugar ABC transporter permease</fullName>
    </submittedName>
</protein>
<evidence type="ECO:0000256" key="2">
    <source>
        <dbReference type="ARBA" id="ARBA00022448"/>
    </source>
</evidence>
<keyword evidence="10" id="KW-1185">Reference proteome</keyword>
<dbReference type="SUPFAM" id="SSF161098">
    <property type="entry name" value="MetI-like"/>
    <property type="match status" value="1"/>
</dbReference>
<keyword evidence="4 7" id="KW-0812">Transmembrane</keyword>
<accession>A0A2R5F5M2</accession>
<dbReference type="InterPro" id="IPR050809">
    <property type="entry name" value="UgpAE/MalFG_permease"/>
</dbReference>
<evidence type="ECO:0000313" key="10">
    <source>
        <dbReference type="Proteomes" id="UP000245202"/>
    </source>
</evidence>
<name>A0A2R5F5M2_9BACL</name>
<dbReference type="GO" id="GO:0055085">
    <property type="term" value="P:transmembrane transport"/>
    <property type="evidence" value="ECO:0007669"/>
    <property type="project" value="InterPro"/>
</dbReference>
<feature type="transmembrane region" description="Helical" evidence="7">
    <location>
        <begin position="121"/>
        <end position="145"/>
    </location>
</feature>
<evidence type="ECO:0000256" key="3">
    <source>
        <dbReference type="ARBA" id="ARBA00022475"/>
    </source>
</evidence>
<dbReference type="InterPro" id="IPR035906">
    <property type="entry name" value="MetI-like_sf"/>
</dbReference>
<dbReference type="PANTHER" id="PTHR43227">
    <property type="entry name" value="BLL4140 PROTEIN"/>
    <property type="match status" value="1"/>
</dbReference>
<comment type="similarity">
    <text evidence="7">Belongs to the binding-protein-dependent transport system permease family.</text>
</comment>
<dbReference type="CDD" id="cd06261">
    <property type="entry name" value="TM_PBP2"/>
    <property type="match status" value="1"/>
</dbReference>
<keyword evidence="3" id="KW-1003">Cell membrane</keyword>
<organism evidence="9 10">
    <name type="scientific">Paenibacillus agaridevorans</name>
    <dbReference type="NCBI Taxonomy" id="171404"/>
    <lineage>
        <taxon>Bacteria</taxon>
        <taxon>Bacillati</taxon>
        <taxon>Bacillota</taxon>
        <taxon>Bacilli</taxon>
        <taxon>Bacillales</taxon>
        <taxon>Paenibacillaceae</taxon>
        <taxon>Paenibacillus</taxon>
    </lineage>
</organism>
<evidence type="ECO:0000259" key="8">
    <source>
        <dbReference type="PROSITE" id="PS50928"/>
    </source>
</evidence>
<gene>
    <name evidence="9" type="ORF">PAT3040_06506</name>
</gene>
<reference evidence="9 10" key="1">
    <citation type="submission" date="2017-08" db="EMBL/GenBank/DDBJ databases">
        <title>Substantial Increase in Enzyme Production by Combined Drug-Resistance Mutations in Paenibacillus agaridevorans.</title>
        <authorList>
            <person name="Tanaka Y."/>
            <person name="Funane K."/>
            <person name="Hosaka T."/>
            <person name="Shiwa Y."/>
            <person name="Fujita N."/>
            <person name="Miyazaki T."/>
            <person name="Yoshikawa H."/>
            <person name="Murakami K."/>
            <person name="Kasahara K."/>
            <person name="Inaoka T."/>
            <person name="Hiraga Y."/>
            <person name="Ochi K."/>
        </authorList>
    </citation>
    <scope>NUCLEOTIDE SEQUENCE [LARGE SCALE GENOMIC DNA]</scope>
    <source>
        <strain evidence="9 10">T-3040</strain>
    </source>
</reference>
<dbReference type="EMBL" id="BDQX01000430">
    <property type="protein sequence ID" value="GBG11671.1"/>
    <property type="molecule type" value="Genomic_DNA"/>
</dbReference>
<evidence type="ECO:0000256" key="5">
    <source>
        <dbReference type="ARBA" id="ARBA00022989"/>
    </source>
</evidence>
<evidence type="ECO:0000256" key="6">
    <source>
        <dbReference type="ARBA" id="ARBA00023136"/>
    </source>
</evidence>
<keyword evidence="6 7" id="KW-0472">Membrane</keyword>
<comment type="caution">
    <text evidence="9">The sequence shown here is derived from an EMBL/GenBank/DDBJ whole genome shotgun (WGS) entry which is preliminary data.</text>
</comment>
<feature type="domain" description="ABC transmembrane type-1" evidence="8">
    <location>
        <begin position="36"/>
        <end position="251"/>
    </location>
</feature>
<comment type="subcellular location">
    <subcellularLocation>
        <location evidence="1 7">Cell membrane</location>
        <topology evidence="1 7">Multi-pass membrane protein</topology>
    </subcellularLocation>
</comment>
<evidence type="ECO:0000256" key="4">
    <source>
        <dbReference type="ARBA" id="ARBA00022692"/>
    </source>
</evidence>
<dbReference type="InterPro" id="IPR000515">
    <property type="entry name" value="MetI-like"/>
</dbReference>
<evidence type="ECO:0000313" key="9">
    <source>
        <dbReference type="EMBL" id="GBG11671.1"/>
    </source>
</evidence>
<dbReference type="Pfam" id="PF00528">
    <property type="entry name" value="BPD_transp_1"/>
    <property type="match status" value="1"/>
</dbReference>
<keyword evidence="5 7" id="KW-1133">Transmembrane helix</keyword>
<feature type="transmembrane region" description="Helical" evidence="7">
    <location>
        <begin position="40"/>
        <end position="61"/>
    </location>
</feature>
<proteinExistence type="inferred from homology"/>
<feature type="transmembrane region" description="Helical" evidence="7">
    <location>
        <begin position="82"/>
        <end position="101"/>
    </location>
</feature>
<dbReference type="AlphaFoldDB" id="A0A2R5F5M2"/>
<evidence type="ECO:0000256" key="1">
    <source>
        <dbReference type="ARBA" id="ARBA00004651"/>
    </source>
</evidence>
<dbReference type="Gene3D" id="1.10.3720.10">
    <property type="entry name" value="MetI-like"/>
    <property type="match status" value="1"/>
</dbReference>
<feature type="transmembrane region" description="Helical" evidence="7">
    <location>
        <begin position="237"/>
        <end position="255"/>
    </location>
</feature>
<dbReference type="PANTHER" id="PTHR43227:SF11">
    <property type="entry name" value="BLL4140 PROTEIN"/>
    <property type="match status" value="1"/>
</dbReference>